<evidence type="ECO:0008006" key="3">
    <source>
        <dbReference type="Google" id="ProtNLM"/>
    </source>
</evidence>
<evidence type="ECO:0000313" key="2">
    <source>
        <dbReference type="Proteomes" id="UP000749646"/>
    </source>
</evidence>
<dbReference type="PANTHER" id="PTHR36182">
    <property type="entry name" value="PROTEIN, PUTATIVE (AFU_ORTHOLOGUE AFUA_6G10930)-RELATED"/>
    <property type="match status" value="1"/>
</dbReference>
<keyword evidence="2" id="KW-1185">Reference proteome</keyword>
<dbReference type="EMBL" id="JAAAHW010001462">
    <property type="protein sequence ID" value="KAF9994925.1"/>
    <property type="molecule type" value="Genomic_DNA"/>
</dbReference>
<sequence length="152" mass="16187">MAAVACMTVLSTAEGHVSLLSPCPRKGPYKGCQAPSSGQPDYDITAPIGVYGETIKTTYQIGASHGGGHCQWALSYDQGKTWVVFQTLIRKCLQNVPKGGKYSVNVKIPDGAPSGDAIFMWLWNNAIGNRELYSNCVDVQIKGTNGGTFTGV</sequence>
<dbReference type="Proteomes" id="UP000749646">
    <property type="component" value="Unassembled WGS sequence"/>
</dbReference>
<dbReference type="AlphaFoldDB" id="A0A9P6MEG5"/>
<comment type="caution">
    <text evidence="1">The sequence shown here is derived from an EMBL/GenBank/DDBJ whole genome shotgun (WGS) entry which is preliminary data.</text>
</comment>
<protein>
    <recommendedName>
        <fullName evidence="3">Chitin-binding type-4 domain-containing protein</fullName>
    </recommendedName>
</protein>
<reference evidence="1" key="1">
    <citation type="journal article" date="2020" name="Fungal Divers.">
        <title>Resolving the Mortierellaceae phylogeny through synthesis of multi-gene phylogenetics and phylogenomics.</title>
        <authorList>
            <person name="Vandepol N."/>
            <person name="Liber J."/>
            <person name="Desiro A."/>
            <person name="Na H."/>
            <person name="Kennedy M."/>
            <person name="Barry K."/>
            <person name="Grigoriev I.V."/>
            <person name="Miller A.N."/>
            <person name="O'Donnell K."/>
            <person name="Stajich J.E."/>
            <person name="Bonito G."/>
        </authorList>
    </citation>
    <scope>NUCLEOTIDE SEQUENCE</scope>
    <source>
        <strain evidence="1">MES-2147</strain>
    </source>
</reference>
<feature type="non-terminal residue" evidence="1">
    <location>
        <position position="152"/>
    </location>
</feature>
<evidence type="ECO:0000313" key="1">
    <source>
        <dbReference type="EMBL" id="KAF9994925.1"/>
    </source>
</evidence>
<name>A0A9P6MEG5_9FUNG</name>
<organism evidence="1 2">
    <name type="scientific">Modicella reniformis</name>
    <dbReference type="NCBI Taxonomy" id="1440133"/>
    <lineage>
        <taxon>Eukaryota</taxon>
        <taxon>Fungi</taxon>
        <taxon>Fungi incertae sedis</taxon>
        <taxon>Mucoromycota</taxon>
        <taxon>Mortierellomycotina</taxon>
        <taxon>Mortierellomycetes</taxon>
        <taxon>Mortierellales</taxon>
        <taxon>Mortierellaceae</taxon>
        <taxon>Modicella</taxon>
    </lineage>
</organism>
<dbReference type="Gene3D" id="2.70.50.70">
    <property type="match status" value="1"/>
</dbReference>
<accession>A0A9P6MEG5</accession>
<dbReference type="PANTHER" id="PTHR36182:SF1">
    <property type="entry name" value="PROTEIN, PUTATIVE (AFU_ORTHOLOGUE AFUA_6G10930)-RELATED"/>
    <property type="match status" value="1"/>
</dbReference>
<gene>
    <name evidence="1" type="ORF">BGZ65_009438</name>
</gene>
<proteinExistence type="predicted"/>
<dbReference type="OrthoDB" id="2342176at2759"/>